<accession>A0A1N6FRL4</accession>
<reference evidence="1 2" key="1">
    <citation type="submission" date="2016-12" db="EMBL/GenBank/DDBJ databases">
        <authorList>
            <person name="Song W.-J."/>
            <person name="Kurnit D.M."/>
        </authorList>
    </citation>
    <scope>NUCLEOTIDE SEQUENCE [LARGE SCALE GENOMIC DNA]</scope>
    <source>
        <strain evidence="1 2">ATCC 49181</strain>
    </source>
</reference>
<dbReference type="RefSeq" id="WP_028462047.1">
    <property type="nucleotide sequence ID" value="NZ_FSRO01000001.1"/>
</dbReference>
<sequence length="103" mass="11686">MSQEIIGTSLEDTLLSLDELAQSCHVSQQWIIERVQCGVLLNDDPDPNPAKWMFNSYSFIRARKIIALERDFDCNPELAGLVADLIEEIERLRADLQKSGLKP</sequence>
<keyword evidence="2" id="KW-1185">Reference proteome</keyword>
<evidence type="ECO:0000313" key="1">
    <source>
        <dbReference type="EMBL" id="SIN97890.1"/>
    </source>
</evidence>
<dbReference type="Gene3D" id="1.10.1660.10">
    <property type="match status" value="1"/>
</dbReference>
<dbReference type="AlphaFoldDB" id="A0A1N6FRL4"/>
<dbReference type="Pfam" id="PF13591">
    <property type="entry name" value="MerR_2"/>
    <property type="match status" value="1"/>
</dbReference>
<evidence type="ECO:0000313" key="2">
    <source>
        <dbReference type="Proteomes" id="UP000185062"/>
    </source>
</evidence>
<protein>
    <submittedName>
        <fullName evidence="1">Chaperone modulatory protein CbpM</fullName>
    </submittedName>
</protein>
<gene>
    <name evidence="1" type="ORF">SAMN02743940_0370</name>
</gene>
<organism evidence="1 2">
    <name type="scientific">Nitrosomonas cryotolerans ATCC 49181</name>
    <dbReference type="NCBI Taxonomy" id="1131553"/>
    <lineage>
        <taxon>Bacteria</taxon>
        <taxon>Pseudomonadati</taxon>
        <taxon>Pseudomonadota</taxon>
        <taxon>Betaproteobacteria</taxon>
        <taxon>Nitrosomonadales</taxon>
        <taxon>Nitrosomonadaceae</taxon>
        <taxon>Nitrosomonas</taxon>
    </lineage>
</organism>
<dbReference type="EMBL" id="FSRO01000001">
    <property type="protein sequence ID" value="SIN97890.1"/>
    <property type="molecule type" value="Genomic_DNA"/>
</dbReference>
<dbReference type="eggNOG" id="ENOG5032Z5Z">
    <property type="taxonomic scope" value="Bacteria"/>
</dbReference>
<dbReference type="STRING" id="44575.SAMN05216419_10363"/>
<dbReference type="Proteomes" id="UP000185062">
    <property type="component" value="Unassembled WGS sequence"/>
</dbReference>
<name>A0A1N6FRL4_9PROT</name>
<proteinExistence type="predicted"/>